<dbReference type="PIRSF" id="PIRSF000722">
    <property type="entry name" value="Acetate_prop_kin"/>
    <property type="match status" value="1"/>
</dbReference>
<evidence type="ECO:0000256" key="3">
    <source>
        <dbReference type="ARBA" id="ARBA00022741"/>
    </source>
</evidence>
<evidence type="ECO:0000256" key="7">
    <source>
        <dbReference type="RuleBase" id="RU003835"/>
    </source>
</evidence>
<comment type="similarity">
    <text evidence="1 6 7">Belongs to the acetokinase family.</text>
</comment>
<dbReference type="GO" id="GO:0006083">
    <property type="term" value="P:acetate metabolic process"/>
    <property type="evidence" value="ECO:0007669"/>
    <property type="project" value="TreeGrafter"/>
</dbReference>
<evidence type="ECO:0000313" key="9">
    <source>
        <dbReference type="Proteomes" id="UP000274271"/>
    </source>
</evidence>
<dbReference type="GO" id="GO:0006085">
    <property type="term" value="P:acetyl-CoA biosynthetic process"/>
    <property type="evidence" value="ECO:0007669"/>
    <property type="project" value="UniProtKB-UniRule"/>
</dbReference>
<proteinExistence type="inferred from homology"/>
<dbReference type="InterPro" id="IPR000890">
    <property type="entry name" value="Aliphatic_acid_kin_short-chain"/>
</dbReference>
<evidence type="ECO:0000256" key="5">
    <source>
        <dbReference type="ARBA" id="ARBA00022840"/>
    </source>
</evidence>
<keyword evidence="6" id="KW-0479">Metal-binding</keyword>
<dbReference type="AlphaFoldDB" id="A0A3P1CDW6"/>
<dbReference type="EC" id="2.7.2.1" evidence="6"/>
<dbReference type="SUPFAM" id="SSF53067">
    <property type="entry name" value="Actin-like ATPase domain"/>
    <property type="match status" value="2"/>
</dbReference>
<keyword evidence="3 6" id="KW-0547">Nucleotide-binding</keyword>
<feature type="binding site" evidence="6">
    <location>
        <position position="383"/>
    </location>
    <ligand>
        <name>Mg(2+)</name>
        <dbReference type="ChEBI" id="CHEBI:18420"/>
    </ligand>
</feature>
<reference evidence="8 9" key="1">
    <citation type="submission" date="2018-11" db="EMBL/GenBank/DDBJ databases">
        <authorList>
            <person name="Zhou Z."/>
            <person name="Wang G."/>
        </authorList>
    </citation>
    <scope>NUCLEOTIDE SEQUENCE [LARGE SCALE GENOMIC DNA]</scope>
    <source>
        <strain evidence="8 9">KCTC42998</strain>
    </source>
</reference>
<feature type="site" description="Transition state stabilizer" evidence="6">
    <location>
        <position position="182"/>
    </location>
</feature>
<keyword evidence="6" id="KW-0963">Cytoplasm</keyword>
<feature type="site" description="Transition state stabilizer" evidence="6">
    <location>
        <position position="241"/>
    </location>
</feature>
<feature type="binding site" evidence="6">
    <location>
        <position position="14"/>
    </location>
    <ligand>
        <name>ATP</name>
        <dbReference type="ChEBI" id="CHEBI:30616"/>
    </ligand>
</feature>
<dbReference type="Proteomes" id="UP000274271">
    <property type="component" value="Unassembled WGS sequence"/>
</dbReference>
<evidence type="ECO:0000256" key="2">
    <source>
        <dbReference type="ARBA" id="ARBA00022679"/>
    </source>
</evidence>
<keyword evidence="9" id="KW-1185">Reference proteome</keyword>
<dbReference type="PROSITE" id="PS01076">
    <property type="entry name" value="ACETATE_KINASE_2"/>
    <property type="match status" value="1"/>
</dbReference>
<comment type="catalytic activity">
    <reaction evidence="6">
        <text>acetate + ATP = acetyl phosphate + ADP</text>
        <dbReference type="Rhea" id="RHEA:11352"/>
        <dbReference type="ChEBI" id="CHEBI:22191"/>
        <dbReference type="ChEBI" id="CHEBI:30089"/>
        <dbReference type="ChEBI" id="CHEBI:30616"/>
        <dbReference type="ChEBI" id="CHEBI:456216"/>
        <dbReference type="EC" id="2.7.2.1"/>
    </reaction>
</comment>
<dbReference type="GO" id="GO:0005737">
    <property type="term" value="C:cytoplasm"/>
    <property type="evidence" value="ECO:0007669"/>
    <property type="project" value="UniProtKB-SubCell"/>
</dbReference>
<feature type="active site" description="Proton donor/acceptor" evidence="6">
    <location>
        <position position="150"/>
    </location>
</feature>
<keyword evidence="5 6" id="KW-0067">ATP-binding</keyword>
<dbReference type="CDD" id="cd24010">
    <property type="entry name" value="ASKHA_NBD_AcK_PK"/>
    <property type="match status" value="1"/>
</dbReference>
<feature type="binding site" evidence="6">
    <location>
        <begin position="208"/>
        <end position="212"/>
    </location>
    <ligand>
        <name>ATP</name>
        <dbReference type="ChEBI" id="CHEBI:30616"/>
    </ligand>
</feature>
<evidence type="ECO:0000256" key="1">
    <source>
        <dbReference type="ARBA" id="ARBA00008748"/>
    </source>
</evidence>
<dbReference type="UniPathway" id="UPA00340">
    <property type="reaction ID" value="UER00458"/>
</dbReference>
<dbReference type="EMBL" id="RQJP01000005">
    <property type="protein sequence ID" value="RRB11521.1"/>
    <property type="molecule type" value="Genomic_DNA"/>
</dbReference>
<dbReference type="InterPro" id="IPR004372">
    <property type="entry name" value="Ac/propionate_kinase"/>
</dbReference>
<dbReference type="OrthoDB" id="9802453at2"/>
<feature type="binding site" evidence="6">
    <location>
        <begin position="329"/>
        <end position="333"/>
    </location>
    <ligand>
        <name>ATP</name>
        <dbReference type="ChEBI" id="CHEBI:30616"/>
    </ligand>
</feature>
<feature type="binding site" evidence="6">
    <location>
        <begin position="281"/>
        <end position="283"/>
    </location>
    <ligand>
        <name>ATP</name>
        <dbReference type="ChEBI" id="CHEBI:30616"/>
    </ligand>
</feature>
<dbReference type="NCBIfam" id="TIGR00016">
    <property type="entry name" value="ackA"/>
    <property type="match status" value="1"/>
</dbReference>
<organism evidence="8 9">
    <name type="scientific">Larkinella knui</name>
    <dbReference type="NCBI Taxonomy" id="2025310"/>
    <lineage>
        <taxon>Bacteria</taxon>
        <taxon>Pseudomonadati</taxon>
        <taxon>Bacteroidota</taxon>
        <taxon>Cytophagia</taxon>
        <taxon>Cytophagales</taxon>
        <taxon>Spirosomataceae</taxon>
        <taxon>Larkinella</taxon>
    </lineage>
</organism>
<comment type="subunit">
    <text evidence="6">Homodimer.</text>
</comment>
<feature type="binding site" evidence="6">
    <location>
        <position position="7"/>
    </location>
    <ligand>
        <name>Mg(2+)</name>
        <dbReference type="ChEBI" id="CHEBI:18420"/>
    </ligand>
</feature>
<dbReference type="RefSeq" id="WP_124909189.1">
    <property type="nucleotide sequence ID" value="NZ_RQJP01000005.1"/>
</dbReference>
<comment type="cofactor">
    <cofactor evidence="6">
        <name>Mg(2+)</name>
        <dbReference type="ChEBI" id="CHEBI:18420"/>
    </cofactor>
    <cofactor evidence="6">
        <name>Mn(2+)</name>
        <dbReference type="ChEBI" id="CHEBI:29035"/>
    </cofactor>
    <text evidence="6">Mg(2+). Can also accept Mn(2+).</text>
</comment>
<evidence type="ECO:0000256" key="4">
    <source>
        <dbReference type="ARBA" id="ARBA00022777"/>
    </source>
</evidence>
<keyword evidence="6" id="KW-0460">Magnesium</keyword>
<evidence type="ECO:0000313" key="8">
    <source>
        <dbReference type="EMBL" id="RRB11521.1"/>
    </source>
</evidence>
<comment type="caution">
    <text evidence="8">The sequence shown here is derived from an EMBL/GenBank/DDBJ whole genome shotgun (WGS) entry which is preliminary data.</text>
</comment>
<evidence type="ECO:0000256" key="6">
    <source>
        <dbReference type="HAMAP-Rule" id="MF_00020"/>
    </source>
</evidence>
<dbReference type="HAMAP" id="MF_00020">
    <property type="entry name" value="Acetate_kinase"/>
    <property type="match status" value="1"/>
</dbReference>
<dbReference type="PRINTS" id="PR00471">
    <property type="entry name" value="ACETATEKNASE"/>
</dbReference>
<dbReference type="PANTHER" id="PTHR21060:SF15">
    <property type="entry name" value="ACETATE KINASE-RELATED"/>
    <property type="match status" value="1"/>
</dbReference>
<comment type="function">
    <text evidence="6">Catalyzes the formation of acetyl phosphate from acetate and ATP. Can also catalyze the reverse reaction.</text>
</comment>
<dbReference type="Gene3D" id="3.30.420.40">
    <property type="match status" value="2"/>
</dbReference>
<accession>A0A3P1CDW6</accession>
<dbReference type="GO" id="GO:0000287">
    <property type="term" value="F:magnesium ion binding"/>
    <property type="evidence" value="ECO:0007669"/>
    <property type="project" value="UniProtKB-UniRule"/>
</dbReference>
<dbReference type="PANTHER" id="PTHR21060">
    <property type="entry name" value="ACETATE KINASE"/>
    <property type="match status" value="1"/>
</dbReference>
<dbReference type="GO" id="GO:0005524">
    <property type="term" value="F:ATP binding"/>
    <property type="evidence" value="ECO:0007669"/>
    <property type="project" value="UniProtKB-KW"/>
</dbReference>
<feature type="binding site" evidence="6">
    <location>
        <position position="94"/>
    </location>
    <ligand>
        <name>substrate</name>
    </ligand>
</feature>
<dbReference type="GO" id="GO:0008776">
    <property type="term" value="F:acetate kinase activity"/>
    <property type="evidence" value="ECO:0007669"/>
    <property type="project" value="UniProtKB-UniRule"/>
</dbReference>
<keyword evidence="2 6" id="KW-0808">Transferase</keyword>
<name>A0A3P1CDW6_9BACT</name>
<dbReference type="InterPro" id="IPR023865">
    <property type="entry name" value="Aliphatic_acid_kinase_CS"/>
</dbReference>
<sequence length="398" mass="43694">MYILIINAGSSSLKYQLFNMPAPEPLCTGLIERIGTDHSLIRHTVPSRQGNPVFEQNEPIASHARGFEKLVALLSDSRFGVIRHPDEIVAIGHRVVHGGEGFTQATLITPEVKEKIRSYFPLAPLHTINFTCIEIAEMTFPKAQQVAVFDTAFHQTMPEYAFRYAIPEALYRQEGIRVYGFHGTSHKYVSEKAAAWLRKPEAKLISIHLGNGCSITAIQNGRSLDTSMGFSPLAGLVMGTRSGDIDPAVVFHLMANGYSPDEVYTLLNKQSGMAGLTGFSDMRDIKKLRDEGNPAAELASELYAYRVKKYIGAFAAVLNGLDAVLFTGGVGENDSDMRARICRNLDFLGIHLDPDKNKTSGSGLREINPAQAGVKILVVPTNEELEIARQSFALLETD</sequence>
<dbReference type="InterPro" id="IPR043129">
    <property type="entry name" value="ATPase_NBD"/>
</dbReference>
<comment type="pathway">
    <text evidence="6">Metabolic intermediate biosynthesis; acetyl-CoA biosynthesis; acetyl-CoA from acetate: step 1/2.</text>
</comment>
<comment type="subcellular location">
    <subcellularLocation>
        <location evidence="6">Cytoplasm</location>
    </subcellularLocation>
</comment>
<protein>
    <recommendedName>
        <fullName evidence="6">Acetate kinase</fullName>
        <ecNumber evidence="6">2.7.2.1</ecNumber>
    </recommendedName>
    <alternativeName>
        <fullName evidence="6">Acetokinase</fullName>
    </alternativeName>
</protein>
<dbReference type="Pfam" id="PF00871">
    <property type="entry name" value="Acetate_kinase"/>
    <property type="match status" value="1"/>
</dbReference>
<dbReference type="PROSITE" id="PS01075">
    <property type="entry name" value="ACETATE_KINASE_1"/>
    <property type="match status" value="1"/>
</dbReference>
<gene>
    <name evidence="6" type="primary">ackA</name>
    <name evidence="8" type="ORF">EHT87_23905</name>
</gene>
<keyword evidence="4 6" id="KW-0418">Kinase</keyword>